<dbReference type="Pfam" id="PF04365">
    <property type="entry name" value="BrnT_toxin"/>
    <property type="match status" value="1"/>
</dbReference>
<sequence>MKFEWDQSKAANNLKKHGVSFEEAKTVFDNPLAVIFDDEAHSVDEQREIIIGHSRQNRLLLIAFTERSGNVRIISARLATRNEREDYEQNAL</sequence>
<dbReference type="InterPro" id="IPR007460">
    <property type="entry name" value="BrnT_toxin"/>
</dbReference>
<organism evidence="1">
    <name type="scientific">Oscillatoriales cyanobacterium SpSt-402</name>
    <dbReference type="NCBI Taxonomy" id="2282168"/>
    <lineage>
        <taxon>Bacteria</taxon>
        <taxon>Bacillati</taxon>
        <taxon>Cyanobacteriota</taxon>
        <taxon>Cyanophyceae</taxon>
        <taxon>Oscillatoriophycideae</taxon>
        <taxon>Oscillatoriales</taxon>
    </lineage>
</organism>
<dbReference type="Gene3D" id="3.10.450.530">
    <property type="entry name" value="Ribonuclease toxin, BrnT, of type II toxin-antitoxin system"/>
    <property type="match status" value="1"/>
</dbReference>
<accession>A0A832H003</accession>
<dbReference type="AlphaFoldDB" id="A0A832H003"/>
<proteinExistence type="predicted"/>
<reference evidence="1" key="1">
    <citation type="journal article" date="2020" name="mSystems">
        <title>Genome- and Community-Level Interaction Insights into Carbon Utilization and Element Cycling Functions of Hydrothermarchaeota in Hydrothermal Sediment.</title>
        <authorList>
            <person name="Zhou Z."/>
            <person name="Liu Y."/>
            <person name="Xu W."/>
            <person name="Pan J."/>
            <person name="Luo Z.H."/>
            <person name="Li M."/>
        </authorList>
    </citation>
    <scope>NUCLEOTIDE SEQUENCE [LARGE SCALE GENOMIC DNA]</scope>
    <source>
        <strain evidence="1">SpSt-402</strain>
    </source>
</reference>
<dbReference type="InterPro" id="IPR038573">
    <property type="entry name" value="BrnT_sf"/>
</dbReference>
<comment type="caution">
    <text evidence="1">The sequence shown here is derived from an EMBL/GenBank/DDBJ whole genome shotgun (WGS) entry which is preliminary data.</text>
</comment>
<protein>
    <submittedName>
        <fullName evidence="1">BrnT family toxin</fullName>
    </submittedName>
</protein>
<gene>
    <name evidence="1" type="ORF">ENR47_00045</name>
</gene>
<name>A0A832H003_9CYAN</name>
<evidence type="ECO:0000313" key="1">
    <source>
        <dbReference type="EMBL" id="HGW92662.1"/>
    </source>
</evidence>
<dbReference type="EMBL" id="DSRD01000003">
    <property type="protein sequence ID" value="HGW92662.1"/>
    <property type="molecule type" value="Genomic_DNA"/>
</dbReference>